<evidence type="ECO:0000256" key="1">
    <source>
        <dbReference type="SAM" id="MobiDB-lite"/>
    </source>
</evidence>
<dbReference type="Proteomes" id="UP001596270">
    <property type="component" value="Unassembled WGS sequence"/>
</dbReference>
<keyword evidence="5" id="KW-1185">Reference proteome</keyword>
<evidence type="ECO:0000259" key="3">
    <source>
        <dbReference type="Pfam" id="PF13785"/>
    </source>
</evidence>
<evidence type="ECO:0000313" key="4">
    <source>
        <dbReference type="EMBL" id="MFC6281731.1"/>
    </source>
</evidence>
<organism evidence="4 5">
    <name type="scientific">Polaromonas aquatica</name>
    <dbReference type="NCBI Taxonomy" id="332657"/>
    <lineage>
        <taxon>Bacteria</taxon>
        <taxon>Pseudomonadati</taxon>
        <taxon>Pseudomonadota</taxon>
        <taxon>Betaproteobacteria</taxon>
        <taxon>Burkholderiales</taxon>
        <taxon>Comamonadaceae</taxon>
        <taxon>Polaromonas</taxon>
    </lineage>
</organism>
<feature type="compositionally biased region" description="Low complexity" evidence="1">
    <location>
        <begin position="483"/>
        <end position="492"/>
    </location>
</feature>
<gene>
    <name evidence="4" type="ORF">ACFQND_10860</name>
</gene>
<keyword evidence="2" id="KW-0812">Transmembrane</keyword>
<evidence type="ECO:0000313" key="5">
    <source>
        <dbReference type="Proteomes" id="UP001596270"/>
    </source>
</evidence>
<feature type="domain" description="DUF4178" evidence="3">
    <location>
        <begin position="68"/>
        <end position="204"/>
    </location>
</feature>
<dbReference type="InterPro" id="IPR025235">
    <property type="entry name" value="DUF4178"/>
</dbReference>
<dbReference type="EMBL" id="JBHSRS010000018">
    <property type="protein sequence ID" value="MFC6281731.1"/>
    <property type="molecule type" value="Genomic_DNA"/>
</dbReference>
<dbReference type="Pfam" id="PF13785">
    <property type="entry name" value="DUF4178"/>
    <property type="match status" value="2"/>
</dbReference>
<keyword evidence="2" id="KW-1133">Transmembrane helix</keyword>
<protein>
    <submittedName>
        <fullName evidence="4">DUF4178 domain-containing protein</fullName>
    </submittedName>
</protein>
<keyword evidence="2" id="KW-0472">Membrane</keyword>
<feature type="domain" description="DUF4178" evidence="3">
    <location>
        <begin position="281"/>
        <end position="419"/>
    </location>
</feature>
<feature type="region of interest" description="Disordered" evidence="1">
    <location>
        <begin position="478"/>
        <end position="506"/>
    </location>
</feature>
<accession>A0ABW1TVT3</accession>
<feature type="compositionally biased region" description="Gly residues" evidence="1">
    <location>
        <begin position="493"/>
        <end position="506"/>
    </location>
</feature>
<reference evidence="5" key="1">
    <citation type="journal article" date="2019" name="Int. J. Syst. Evol. Microbiol.">
        <title>The Global Catalogue of Microorganisms (GCM) 10K type strain sequencing project: providing services to taxonomists for standard genome sequencing and annotation.</title>
        <authorList>
            <consortium name="The Broad Institute Genomics Platform"/>
            <consortium name="The Broad Institute Genome Sequencing Center for Infectious Disease"/>
            <person name="Wu L."/>
            <person name="Ma J."/>
        </authorList>
    </citation>
    <scope>NUCLEOTIDE SEQUENCE [LARGE SCALE GENOMIC DNA]</scope>
    <source>
        <strain evidence="5">CCUG 39402</strain>
    </source>
</reference>
<proteinExistence type="predicted"/>
<name>A0ABW1TVT3_9BURK</name>
<evidence type="ECO:0000256" key="2">
    <source>
        <dbReference type="SAM" id="Phobius"/>
    </source>
</evidence>
<comment type="caution">
    <text evidence="4">The sequence shown here is derived from an EMBL/GenBank/DDBJ whole genome shotgun (WGS) entry which is preliminary data.</text>
</comment>
<dbReference type="RefSeq" id="WP_371437338.1">
    <property type="nucleotide sequence ID" value="NZ_JBHSRS010000018.1"/>
</dbReference>
<sequence>MIEASPQRAYRAACPGCGAPVEFRSAQSTHAVCAFCQSTVVRNGDTLSRIGKMAELFDDFSPLQLQASGVFQGRSFTIVGRLQYKYDKGTWTEWYAVFGDGSAAFLSEDNGAYVFTLPTSLQRDIPLAESFRVGATTAINAKPFSVASNEQVSLLSAQGELPHLPALGRPFAMVELRSAEGEVLSIDYGPTLASGAPALSLGRAVMLDDLKLSGLRDESAKEEKGTQFNCPNCGAPVEVKLATSKSITCRSCNSIIDLSKGTGAALQHAIQDEPVNPLIALGSTGQLQGAEWQVVGFQHRMGHEPGDDDESFGWDEYLLYNRKRGFTFLVDAEDGWSIVKPVTGAPVFKAGAQSATYLGSSYPLQGSYNAETTYVAGEFYWQVARGEKTFNRDFANDKSLLSQEETGTEVTWSSGSKLDGALVATAFKLSDKAALFKRADAAPLSGARRMGCITIIIVVILILVLLALLGRCSRCDPNVQNCSSSSSARTSGGSYGGFSGSSGGHK</sequence>
<feature type="transmembrane region" description="Helical" evidence="2">
    <location>
        <begin position="450"/>
        <end position="470"/>
    </location>
</feature>